<dbReference type="EMBL" id="BMCG01000002">
    <property type="protein sequence ID" value="GGC01035.1"/>
    <property type="molecule type" value="Genomic_DNA"/>
</dbReference>
<reference evidence="2" key="2">
    <citation type="submission" date="2020-09" db="EMBL/GenBank/DDBJ databases">
        <authorList>
            <person name="Sun Q."/>
            <person name="Sedlacek I."/>
        </authorList>
    </citation>
    <scope>NUCLEOTIDE SEQUENCE</scope>
    <source>
        <strain evidence="2">CCM 7086</strain>
    </source>
</reference>
<evidence type="ECO:0000256" key="1">
    <source>
        <dbReference type="SAM" id="MobiDB-lite"/>
    </source>
</evidence>
<dbReference type="AlphaFoldDB" id="A0A8J2UPD7"/>
<keyword evidence="3" id="KW-1185">Reference proteome</keyword>
<feature type="region of interest" description="Disordered" evidence="1">
    <location>
        <begin position="1"/>
        <end position="28"/>
    </location>
</feature>
<gene>
    <name evidence="2" type="ORF">GCM10007205_07870</name>
</gene>
<feature type="compositionally biased region" description="Polar residues" evidence="1">
    <location>
        <begin position="15"/>
        <end position="28"/>
    </location>
</feature>
<dbReference type="Proteomes" id="UP000620266">
    <property type="component" value="Unassembled WGS sequence"/>
</dbReference>
<comment type="caution">
    <text evidence="2">The sequence shown here is derived from an EMBL/GenBank/DDBJ whole genome shotgun (WGS) entry which is preliminary data.</text>
</comment>
<evidence type="ECO:0000313" key="2">
    <source>
        <dbReference type="EMBL" id="GGC01035.1"/>
    </source>
</evidence>
<accession>A0A8J2UPD7</accession>
<proteinExistence type="predicted"/>
<evidence type="ECO:0000313" key="3">
    <source>
        <dbReference type="Proteomes" id="UP000620266"/>
    </source>
</evidence>
<protein>
    <submittedName>
        <fullName evidence="2">Uncharacterized protein</fullName>
    </submittedName>
</protein>
<reference evidence="2" key="1">
    <citation type="journal article" date="2014" name="Int. J. Syst. Evol. Microbiol.">
        <title>Complete genome sequence of Corynebacterium casei LMG S-19264T (=DSM 44701T), isolated from a smear-ripened cheese.</title>
        <authorList>
            <consortium name="US DOE Joint Genome Institute (JGI-PGF)"/>
            <person name="Walter F."/>
            <person name="Albersmeier A."/>
            <person name="Kalinowski J."/>
            <person name="Ruckert C."/>
        </authorList>
    </citation>
    <scope>NUCLEOTIDE SEQUENCE</scope>
    <source>
        <strain evidence="2">CCM 7086</strain>
    </source>
</reference>
<sequence length="69" mass="7671">MMVPNNRYPGGMLTTPISPNTRPTTPLTHQFERSSTANTEFFAIFNFTDKLSFAGGMIAKLGGRIRDFT</sequence>
<organism evidence="2 3">
    <name type="scientific">Oxalicibacterium flavum</name>
    <dbReference type="NCBI Taxonomy" id="179467"/>
    <lineage>
        <taxon>Bacteria</taxon>
        <taxon>Pseudomonadati</taxon>
        <taxon>Pseudomonadota</taxon>
        <taxon>Betaproteobacteria</taxon>
        <taxon>Burkholderiales</taxon>
        <taxon>Oxalobacteraceae</taxon>
        <taxon>Oxalicibacterium</taxon>
    </lineage>
</organism>
<name>A0A8J2UPD7_9BURK</name>